<evidence type="ECO:0000256" key="4">
    <source>
        <dbReference type="ARBA" id="ARBA00022989"/>
    </source>
</evidence>
<feature type="transmembrane region" description="Helical" evidence="6">
    <location>
        <begin position="241"/>
        <end position="259"/>
    </location>
</feature>
<feature type="transmembrane region" description="Helical" evidence="6">
    <location>
        <begin position="108"/>
        <end position="130"/>
    </location>
</feature>
<feature type="transmembrane region" description="Helical" evidence="6">
    <location>
        <begin position="50"/>
        <end position="71"/>
    </location>
</feature>
<feature type="transmembrane region" description="Helical" evidence="6">
    <location>
        <begin position="422"/>
        <end position="447"/>
    </location>
</feature>
<dbReference type="InterPro" id="IPR036259">
    <property type="entry name" value="MFS_trans_sf"/>
</dbReference>
<comment type="subcellular location">
    <subcellularLocation>
        <location evidence="1">Cell membrane</location>
        <topology evidence="1">Multi-pass membrane protein</topology>
    </subcellularLocation>
</comment>
<feature type="transmembrane region" description="Helical" evidence="6">
    <location>
        <begin position="12"/>
        <end position="30"/>
    </location>
</feature>
<dbReference type="PROSITE" id="PS50850">
    <property type="entry name" value="MFS"/>
    <property type="match status" value="1"/>
</dbReference>
<sequence length="549" mass="55852">MSDNVSVARRSAGSGQVLLVLAAGQFLMTLDSSVMNVSMATVAADVGTTITGIQTAITLYTLVMATLMITGGKVGAILGRRRAFGLGLVIYAAGSLTTALAPNLTVLLIGWSLLEGIGAALIMPAIVSLVAANFPPERRTAAYGLVAAAGAMAVAVGPLLGGAVTTFASWRYVFAGEVVIVVIILMVLRKLQDVPPAGVRLDLVGSGLSVLGLGALVYGVLRSSEWGWVLPKPGGPQLAGLSPTLWLLLTGLGVMYGFLRWETHLARTDRQPLLDPALLRNRQLSGGLSMFFAQFLIQAGVFFAVPLFLSVVLELSALETGVRILPLSFALVLAAAGIPKLRPNANPRRVVRIGLGSMIVGILILVAGMDPGSDAAVVMVPMLFMGLGLGALSSQLGAITVSAVPDSQSAEVGGLQNTATNLGASLGTALIGSVLIATLTTSAIGGIENNPAVPVSVQQQASTELADGVPFLSTTQLQDALGAAGVTGATADAIVDVNSDARLDALRVALALTALLAVAALFATGRLPARAVGAPGREDDSPTDDSASG</sequence>
<organism evidence="8 9">
    <name type="scientific">Rhodococcus kronopolitis</name>
    <dbReference type="NCBI Taxonomy" id="1460226"/>
    <lineage>
        <taxon>Bacteria</taxon>
        <taxon>Bacillati</taxon>
        <taxon>Actinomycetota</taxon>
        <taxon>Actinomycetes</taxon>
        <taxon>Mycobacteriales</taxon>
        <taxon>Nocardiaceae</taxon>
        <taxon>Rhodococcus</taxon>
    </lineage>
</organism>
<dbReference type="Gene3D" id="1.20.1720.10">
    <property type="entry name" value="Multidrug resistance protein D"/>
    <property type="match status" value="2"/>
</dbReference>
<protein>
    <submittedName>
        <fullName evidence="8">MFS transporter</fullName>
    </submittedName>
</protein>
<dbReference type="PANTHER" id="PTHR42718">
    <property type="entry name" value="MAJOR FACILITATOR SUPERFAMILY MULTIDRUG TRANSPORTER MFSC"/>
    <property type="match status" value="1"/>
</dbReference>
<evidence type="ECO:0000259" key="7">
    <source>
        <dbReference type="PROSITE" id="PS50850"/>
    </source>
</evidence>
<feature type="transmembrane region" description="Helical" evidence="6">
    <location>
        <begin position="321"/>
        <end position="338"/>
    </location>
</feature>
<feature type="transmembrane region" description="Helical" evidence="6">
    <location>
        <begin position="142"/>
        <end position="164"/>
    </location>
</feature>
<dbReference type="RefSeq" id="WP_378418229.1">
    <property type="nucleotide sequence ID" value="NZ_JBHSFO010000009.1"/>
</dbReference>
<dbReference type="SUPFAM" id="SSF103473">
    <property type="entry name" value="MFS general substrate transporter"/>
    <property type="match status" value="1"/>
</dbReference>
<feature type="transmembrane region" description="Helical" evidence="6">
    <location>
        <begin position="288"/>
        <end position="309"/>
    </location>
</feature>
<feature type="transmembrane region" description="Helical" evidence="6">
    <location>
        <begin position="170"/>
        <end position="188"/>
    </location>
</feature>
<keyword evidence="9" id="KW-1185">Reference proteome</keyword>
<feature type="transmembrane region" description="Helical" evidence="6">
    <location>
        <begin position="375"/>
        <end position="401"/>
    </location>
</feature>
<dbReference type="InterPro" id="IPR011701">
    <property type="entry name" value="MFS"/>
</dbReference>
<dbReference type="EMBL" id="JBHSFO010000009">
    <property type="protein sequence ID" value="MFC4604980.1"/>
    <property type="molecule type" value="Genomic_DNA"/>
</dbReference>
<accession>A0ABV9FSG1</accession>
<evidence type="ECO:0000313" key="8">
    <source>
        <dbReference type="EMBL" id="MFC4604980.1"/>
    </source>
</evidence>
<evidence type="ECO:0000256" key="3">
    <source>
        <dbReference type="ARBA" id="ARBA00022692"/>
    </source>
</evidence>
<feature type="transmembrane region" description="Helical" evidence="6">
    <location>
        <begin position="83"/>
        <end position="102"/>
    </location>
</feature>
<evidence type="ECO:0000313" key="9">
    <source>
        <dbReference type="Proteomes" id="UP001595914"/>
    </source>
</evidence>
<keyword evidence="5 6" id="KW-0472">Membrane</keyword>
<feature type="transmembrane region" description="Helical" evidence="6">
    <location>
        <begin position="350"/>
        <end position="369"/>
    </location>
</feature>
<evidence type="ECO:0000256" key="6">
    <source>
        <dbReference type="SAM" id="Phobius"/>
    </source>
</evidence>
<dbReference type="InterPro" id="IPR020846">
    <property type="entry name" value="MFS_dom"/>
</dbReference>
<comment type="caution">
    <text evidence="8">The sequence shown here is derived from an EMBL/GenBank/DDBJ whole genome shotgun (WGS) entry which is preliminary data.</text>
</comment>
<dbReference type="Pfam" id="PF07690">
    <property type="entry name" value="MFS_1"/>
    <property type="match status" value="1"/>
</dbReference>
<keyword evidence="3 6" id="KW-0812">Transmembrane</keyword>
<evidence type="ECO:0000256" key="2">
    <source>
        <dbReference type="ARBA" id="ARBA00022448"/>
    </source>
</evidence>
<feature type="transmembrane region" description="Helical" evidence="6">
    <location>
        <begin position="200"/>
        <end position="221"/>
    </location>
</feature>
<reference evidence="9" key="1">
    <citation type="journal article" date="2019" name="Int. J. Syst. Evol. Microbiol.">
        <title>The Global Catalogue of Microorganisms (GCM) 10K type strain sequencing project: providing services to taxonomists for standard genome sequencing and annotation.</title>
        <authorList>
            <consortium name="The Broad Institute Genomics Platform"/>
            <consortium name="The Broad Institute Genome Sequencing Center for Infectious Disease"/>
            <person name="Wu L."/>
            <person name="Ma J."/>
        </authorList>
    </citation>
    <scope>NUCLEOTIDE SEQUENCE [LARGE SCALE GENOMIC DNA]</scope>
    <source>
        <strain evidence="9">CCUG 54520</strain>
    </source>
</reference>
<dbReference type="PRINTS" id="PR01036">
    <property type="entry name" value="TCRTETB"/>
</dbReference>
<keyword evidence="4 6" id="KW-1133">Transmembrane helix</keyword>
<feature type="domain" description="Major facilitator superfamily (MFS) profile" evidence="7">
    <location>
        <begin position="17"/>
        <end position="531"/>
    </location>
</feature>
<gene>
    <name evidence="8" type="ORF">ACFO6S_14875</name>
</gene>
<evidence type="ECO:0000256" key="1">
    <source>
        <dbReference type="ARBA" id="ARBA00004651"/>
    </source>
</evidence>
<dbReference type="Proteomes" id="UP001595914">
    <property type="component" value="Unassembled WGS sequence"/>
</dbReference>
<dbReference type="PANTHER" id="PTHR42718:SF9">
    <property type="entry name" value="MAJOR FACILITATOR SUPERFAMILY MULTIDRUG TRANSPORTER MFSC"/>
    <property type="match status" value="1"/>
</dbReference>
<evidence type="ECO:0000256" key="5">
    <source>
        <dbReference type="ARBA" id="ARBA00023136"/>
    </source>
</evidence>
<dbReference type="CDD" id="cd17321">
    <property type="entry name" value="MFS_MMR_MDR_like"/>
    <property type="match status" value="1"/>
</dbReference>
<keyword evidence="2" id="KW-0813">Transport</keyword>
<name>A0ABV9FSG1_9NOCA</name>
<proteinExistence type="predicted"/>
<feature type="transmembrane region" description="Helical" evidence="6">
    <location>
        <begin position="505"/>
        <end position="523"/>
    </location>
</feature>